<reference evidence="6" key="1">
    <citation type="journal article" date="2013" name="Genome Biol. Evol.">
        <title>Punctuated emergences of genetic and phenotypic innovations in eumetazoan, bilaterian, euteleostome, and hominidae ancestors.</title>
        <authorList>
            <person name="Wenger Y."/>
            <person name="Galliot B."/>
        </authorList>
    </citation>
    <scope>NUCLEOTIDE SEQUENCE</scope>
    <source>
        <tissue evidence="6">Whole animals</tissue>
    </source>
</reference>
<sequence length="240" mass="27343">MTDFVNYSNHTDIILITTMPNNDPMYSALQINIPPELPEILKQFTKAAIRTQPKDLLQWSAAYFLALSKGERPPVKERLDFQLGQVSEKTLTKEAIIVLHRQLGHKPIVELSKVEEKWNALCLSDEDLKNVLRVGSFAEEFEWLKFLALSCSHVSKSITEALTLICEVITKDLEGGRARIEFETFKYLYKYLAVIDGDIPLSHVTKVLEHLDFDVKQQSGMIAPRNFTSSSCPLLYTEKP</sequence>
<dbReference type="PANTHER" id="PTHR14952">
    <property type="entry name" value="ROPPORIN-1-LIKE PROTEIN"/>
    <property type="match status" value="1"/>
</dbReference>
<dbReference type="OMA" id="EPIYCSQ"/>
<keyword evidence="3" id="KW-0969">Cilium</keyword>
<keyword evidence="2" id="KW-0282">Flagellum</keyword>
<dbReference type="KEGG" id="hmg:100198973"/>
<evidence type="ECO:0000256" key="4">
    <source>
        <dbReference type="ARBA" id="ARBA00023273"/>
    </source>
</evidence>
<evidence type="ECO:0000256" key="1">
    <source>
        <dbReference type="ARBA" id="ARBA00004230"/>
    </source>
</evidence>
<organism evidence="6">
    <name type="scientific">Hydra vulgaris</name>
    <name type="common">Hydra</name>
    <name type="synonym">Hydra attenuata</name>
    <dbReference type="NCBI Taxonomy" id="6087"/>
    <lineage>
        <taxon>Eukaryota</taxon>
        <taxon>Metazoa</taxon>
        <taxon>Cnidaria</taxon>
        <taxon>Hydrozoa</taxon>
        <taxon>Hydroidolina</taxon>
        <taxon>Anthoathecata</taxon>
        <taxon>Aplanulata</taxon>
        <taxon>Hydridae</taxon>
        <taxon>Hydra</taxon>
    </lineage>
</organism>
<dbReference type="PANTHER" id="PTHR14952:SF9">
    <property type="entry name" value="EF-HAND DOMAIN-CONTAINING PROTEIN"/>
    <property type="match status" value="1"/>
</dbReference>
<proteinExistence type="evidence at transcript level"/>
<gene>
    <name evidence="6" type="primary">ROPN1L</name>
</gene>
<evidence type="ECO:0000256" key="3">
    <source>
        <dbReference type="ARBA" id="ARBA00023069"/>
    </source>
</evidence>
<dbReference type="InterPro" id="IPR047844">
    <property type="entry name" value="ROP_DD"/>
</dbReference>
<protein>
    <submittedName>
        <fullName evidence="6">Ropporin-1-like protein</fullName>
    </submittedName>
</protein>
<evidence type="ECO:0000313" key="6">
    <source>
        <dbReference type="EMBL" id="CDG68184.1"/>
    </source>
</evidence>
<dbReference type="GO" id="GO:0031514">
    <property type="term" value="C:motile cilium"/>
    <property type="evidence" value="ECO:0007669"/>
    <property type="project" value="UniProtKB-SubCell"/>
</dbReference>
<dbReference type="OrthoDB" id="10067602at2759"/>
<evidence type="ECO:0000256" key="2">
    <source>
        <dbReference type="ARBA" id="ARBA00022846"/>
    </source>
</evidence>
<evidence type="ECO:0000256" key="5">
    <source>
        <dbReference type="ARBA" id="ARBA00035651"/>
    </source>
</evidence>
<dbReference type="Gene3D" id="1.20.890.10">
    <property type="entry name" value="cAMP-dependent protein kinase regulatory subunit, dimerization-anchoring domain"/>
    <property type="match status" value="1"/>
</dbReference>
<dbReference type="EMBL" id="HAAD01001952">
    <property type="protein sequence ID" value="CDG68184.1"/>
    <property type="molecule type" value="mRNA"/>
</dbReference>
<keyword evidence="4" id="KW-0966">Cell projection</keyword>
<name>T2M7U8_HYDVU</name>
<dbReference type="CDD" id="cd23019">
    <property type="entry name" value="DD_ROP"/>
    <property type="match status" value="1"/>
</dbReference>
<accession>T2M7U8</accession>
<comment type="similarity">
    <text evidence="5">Belongs to the ropporin family.</text>
</comment>
<dbReference type="SUPFAM" id="SSF47391">
    <property type="entry name" value="Dimerization-anchoring domain of cAMP-dependent PK regulatory subunit"/>
    <property type="match status" value="1"/>
</dbReference>
<dbReference type="AlphaFoldDB" id="T2M7U8"/>
<dbReference type="FunFam" id="1.20.890.10:FF:000004">
    <property type="entry name" value="ropporin-1-like protein isoform X2"/>
    <property type="match status" value="1"/>
</dbReference>
<comment type="subcellular location">
    <subcellularLocation>
        <location evidence="1">Cell projection</location>
        <location evidence="1">Cilium</location>
        <location evidence="1">Flagellum</location>
    </subcellularLocation>
</comment>
<dbReference type="RefSeq" id="XP_002165717.3">
    <property type="nucleotide sequence ID" value="XM_002165681.5"/>
</dbReference>
<dbReference type="GeneID" id="100198973"/>